<keyword evidence="6" id="KW-0472">Membrane</keyword>
<keyword evidence="5" id="KW-1133">Transmembrane helix</keyword>
<dbReference type="Gene3D" id="3.10.250.10">
    <property type="entry name" value="SRCR-like domain"/>
    <property type="match status" value="2"/>
</dbReference>
<evidence type="ECO:0000313" key="12">
    <source>
        <dbReference type="Proteomes" id="UP001634394"/>
    </source>
</evidence>
<dbReference type="SUPFAM" id="SSF56487">
    <property type="entry name" value="SRCR-like"/>
    <property type="match status" value="2"/>
</dbReference>
<dbReference type="PANTHER" id="PTHR48071:SF18">
    <property type="entry name" value="DELETED IN MALIGNANT BRAIN TUMORS 1 PROTEIN-RELATED"/>
    <property type="match status" value="1"/>
</dbReference>
<accession>A0ABD3X3S6</accession>
<feature type="domain" description="SRCR" evidence="10">
    <location>
        <begin position="3"/>
        <end position="99"/>
    </location>
</feature>
<dbReference type="AlphaFoldDB" id="A0ABD3X3S6"/>
<feature type="disulfide bond" evidence="9">
    <location>
        <begin position="171"/>
        <end position="181"/>
    </location>
</feature>
<dbReference type="SMART" id="SM00202">
    <property type="entry name" value="SR"/>
    <property type="match status" value="2"/>
</dbReference>
<evidence type="ECO:0000259" key="10">
    <source>
        <dbReference type="PROSITE" id="PS50287"/>
    </source>
</evidence>
<comment type="subcellular location">
    <subcellularLocation>
        <location evidence="1">Membrane</location>
        <topology evidence="1">Single-pass membrane protein</topology>
    </subcellularLocation>
</comment>
<gene>
    <name evidence="11" type="ORF">ACJMK2_032505</name>
</gene>
<evidence type="ECO:0000256" key="8">
    <source>
        <dbReference type="ARBA" id="ARBA00023180"/>
    </source>
</evidence>
<dbReference type="PROSITE" id="PS00420">
    <property type="entry name" value="SRCR_1"/>
    <property type="match status" value="1"/>
</dbReference>
<dbReference type="Proteomes" id="UP001634394">
    <property type="component" value="Unassembled WGS sequence"/>
</dbReference>
<keyword evidence="8" id="KW-0325">Glycoprotein</keyword>
<dbReference type="EMBL" id="JBJQND010000004">
    <property type="protein sequence ID" value="KAL3880256.1"/>
    <property type="molecule type" value="Genomic_DNA"/>
</dbReference>
<evidence type="ECO:0000256" key="9">
    <source>
        <dbReference type="PROSITE-ProRule" id="PRU00196"/>
    </source>
</evidence>
<sequence length="198" mass="21942">NNIRLAYGPDPWKGKLEVFYNNQWGGVCMKLWNQRNTDVVCRMMSYNSARPNYYTFHGTHMNILIGDIQCRGNETDIGLCKAFLDKSNCTDEVVGIDCSDGMQARLTGGNSSMGYAQLQENGSWKQICSSGWNNEEAAVFCRTLGFSVAVATTNVTLSNGVSASEYQSIDCSGWEDHINQCRLQNPPINCGYATVNCL</sequence>
<reference evidence="11 12" key="1">
    <citation type="submission" date="2024-11" db="EMBL/GenBank/DDBJ databases">
        <title>Chromosome-level genome assembly of the freshwater bivalve Anodonta woodiana.</title>
        <authorList>
            <person name="Chen X."/>
        </authorList>
    </citation>
    <scope>NUCLEOTIDE SEQUENCE [LARGE SCALE GENOMIC DNA]</scope>
    <source>
        <strain evidence="11">MN2024</strain>
        <tissue evidence="11">Gills</tissue>
    </source>
</reference>
<proteinExistence type="predicted"/>
<dbReference type="PRINTS" id="PR00258">
    <property type="entry name" value="SPERACTRCPTR"/>
</dbReference>
<evidence type="ECO:0000256" key="7">
    <source>
        <dbReference type="ARBA" id="ARBA00023157"/>
    </source>
</evidence>
<evidence type="ECO:0000256" key="4">
    <source>
        <dbReference type="ARBA" id="ARBA00022737"/>
    </source>
</evidence>
<feature type="non-terminal residue" evidence="11">
    <location>
        <position position="1"/>
    </location>
</feature>
<protein>
    <recommendedName>
        <fullName evidence="10">SRCR domain-containing protein</fullName>
    </recommendedName>
</protein>
<dbReference type="FunFam" id="3.10.250.10:FF:000016">
    <property type="entry name" value="Scavenger receptor cysteine-rich protein type 12"/>
    <property type="match status" value="1"/>
</dbReference>
<evidence type="ECO:0000313" key="11">
    <source>
        <dbReference type="EMBL" id="KAL3880256.1"/>
    </source>
</evidence>
<evidence type="ECO:0000256" key="1">
    <source>
        <dbReference type="ARBA" id="ARBA00004167"/>
    </source>
</evidence>
<keyword evidence="4" id="KW-0677">Repeat</keyword>
<comment type="caution">
    <text evidence="9">Lacks conserved residue(s) required for the propagation of feature annotation.</text>
</comment>
<evidence type="ECO:0000256" key="2">
    <source>
        <dbReference type="ARBA" id="ARBA00022692"/>
    </source>
</evidence>
<dbReference type="GO" id="GO:0016020">
    <property type="term" value="C:membrane"/>
    <property type="evidence" value="ECO:0007669"/>
    <property type="project" value="UniProtKB-SubCell"/>
</dbReference>
<dbReference type="PROSITE" id="PS50287">
    <property type="entry name" value="SRCR_2"/>
    <property type="match status" value="2"/>
</dbReference>
<keyword evidence="12" id="KW-1185">Reference proteome</keyword>
<feature type="non-terminal residue" evidence="11">
    <location>
        <position position="198"/>
    </location>
</feature>
<keyword evidence="7 9" id="KW-1015">Disulfide bond</keyword>
<keyword evidence="3" id="KW-0732">Signal</keyword>
<keyword evidence="2" id="KW-0812">Transmembrane</keyword>
<organism evidence="11 12">
    <name type="scientific">Sinanodonta woodiana</name>
    <name type="common">Chinese pond mussel</name>
    <name type="synonym">Anodonta woodiana</name>
    <dbReference type="NCBI Taxonomy" id="1069815"/>
    <lineage>
        <taxon>Eukaryota</taxon>
        <taxon>Metazoa</taxon>
        <taxon>Spiralia</taxon>
        <taxon>Lophotrochozoa</taxon>
        <taxon>Mollusca</taxon>
        <taxon>Bivalvia</taxon>
        <taxon>Autobranchia</taxon>
        <taxon>Heteroconchia</taxon>
        <taxon>Palaeoheterodonta</taxon>
        <taxon>Unionida</taxon>
        <taxon>Unionoidea</taxon>
        <taxon>Unionidae</taxon>
        <taxon>Unioninae</taxon>
        <taxon>Sinanodonta</taxon>
    </lineage>
</organism>
<evidence type="ECO:0000256" key="6">
    <source>
        <dbReference type="ARBA" id="ARBA00023136"/>
    </source>
</evidence>
<dbReference type="PANTHER" id="PTHR48071">
    <property type="entry name" value="SRCR DOMAIN-CONTAINING PROTEIN"/>
    <property type="match status" value="1"/>
</dbReference>
<dbReference type="Pfam" id="PF00530">
    <property type="entry name" value="SRCR"/>
    <property type="match status" value="2"/>
</dbReference>
<feature type="disulfide bond" evidence="9">
    <location>
        <begin position="70"/>
        <end position="80"/>
    </location>
</feature>
<comment type="caution">
    <text evidence="11">The sequence shown here is derived from an EMBL/GenBank/DDBJ whole genome shotgun (WGS) entry which is preliminary data.</text>
</comment>
<evidence type="ECO:0000256" key="5">
    <source>
        <dbReference type="ARBA" id="ARBA00022989"/>
    </source>
</evidence>
<dbReference type="InterPro" id="IPR036772">
    <property type="entry name" value="SRCR-like_dom_sf"/>
</dbReference>
<name>A0ABD3X3S6_SINWO</name>
<feature type="domain" description="SRCR" evidence="10">
    <location>
        <begin position="104"/>
        <end position="198"/>
    </location>
</feature>
<dbReference type="InterPro" id="IPR001190">
    <property type="entry name" value="SRCR"/>
</dbReference>
<evidence type="ECO:0000256" key="3">
    <source>
        <dbReference type="ARBA" id="ARBA00022729"/>
    </source>
</evidence>